<evidence type="ECO:0000259" key="2">
    <source>
        <dbReference type="Pfam" id="PF01370"/>
    </source>
</evidence>
<dbReference type="AlphaFoldDB" id="A0A381V1Z2"/>
<dbReference type="Gene3D" id="3.40.50.720">
    <property type="entry name" value="NAD(P)-binding Rossmann-like Domain"/>
    <property type="match status" value="1"/>
</dbReference>
<organism evidence="3">
    <name type="scientific">marine metagenome</name>
    <dbReference type="NCBI Taxonomy" id="408172"/>
    <lineage>
        <taxon>unclassified sequences</taxon>
        <taxon>metagenomes</taxon>
        <taxon>ecological metagenomes</taxon>
    </lineage>
</organism>
<protein>
    <recommendedName>
        <fullName evidence="2">NAD-dependent epimerase/dehydratase domain-containing protein</fullName>
    </recommendedName>
</protein>
<dbReference type="InterPro" id="IPR001509">
    <property type="entry name" value="Epimerase_deHydtase"/>
</dbReference>
<name>A0A381V1Z2_9ZZZZ</name>
<sequence>VSSGPKNKSEAPILVTGAAGFIGAKTVELLLADGHTVVGIDNLNDYYDVRLKNYRTNTLLGQAETPTAPPNLAKTSTGLAKAESADGRFHFYHLDIENQQSVDALFEAHKFASVLNLAARAGVWHSMENPYIYMSTNTVGTLNLLEAMRHKGVNKMVLASTSSLYAGQKMPYVETQSVNTPISPYAATKKAAELMAHSYHYLYGLDISVVRYFTVFGPCGRPDMSMFRFIQWIQNERAIELFGDGEQSRDFTYVDDIARGTIAAQKPVGYEIINLGGGNNPVTINWLIEQFESALAKRAVIKHLPLHKTNLKSSWADIAKAKRLLDWEPLVSLEEGIRKTVEWHQANRAWLDDIRL</sequence>
<feature type="domain" description="NAD-dependent epimerase/dehydratase" evidence="2">
    <location>
        <begin position="13"/>
        <end position="276"/>
    </location>
</feature>
<dbReference type="PRINTS" id="PR01713">
    <property type="entry name" value="NUCEPIMERASE"/>
</dbReference>
<evidence type="ECO:0000256" key="1">
    <source>
        <dbReference type="ARBA" id="ARBA00023027"/>
    </source>
</evidence>
<dbReference type="InterPro" id="IPR036291">
    <property type="entry name" value="NAD(P)-bd_dom_sf"/>
</dbReference>
<dbReference type="SUPFAM" id="SSF51735">
    <property type="entry name" value="NAD(P)-binding Rossmann-fold domains"/>
    <property type="match status" value="1"/>
</dbReference>
<accession>A0A381V1Z2</accession>
<gene>
    <name evidence="3" type="ORF">METZ01_LOCUS87253</name>
</gene>
<proteinExistence type="predicted"/>
<dbReference type="PANTHER" id="PTHR43574">
    <property type="entry name" value="EPIMERASE-RELATED"/>
    <property type="match status" value="1"/>
</dbReference>
<feature type="non-terminal residue" evidence="3">
    <location>
        <position position="1"/>
    </location>
</feature>
<reference evidence="3" key="1">
    <citation type="submission" date="2018-05" db="EMBL/GenBank/DDBJ databases">
        <authorList>
            <person name="Lanie J.A."/>
            <person name="Ng W.-L."/>
            <person name="Kazmierczak K.M."/>
            <person name="Andrzejewski T.M."/>
            <person name="Davidsen T.M."/>
            <person name="Wayne K.J."/>
            <person name="Tettelin H."/>
            <person name="Glass J.I."/>
            <person name="Rusch D."/>
            <person name="Podicherti R."/>
            <person name="Tsui H.-C.T."/>
            <person name="Winkler M.E."/>
        </authorList>
    </citation>
    <scope>NUCLEOTIDE SEQUENCE</scope>
</reference>
<dbReference type="EMBL" id="UINC01007642">
    <property type="protein sequence ID" value="SVA34399.1"/>
    <property type="molecule type" value="Genomic_DNA"/>
</dbReference>
<dbReference type="Pfam" id="PF01370">
    <property type="entry name" value="Epimerase"/>
    <property type="match status" value="1"/>
</dbReference>
<keyword evidence="1" id="KW-0520">NAD</keyword>
<evidence type="ECO:0000313" key="3">
    <source>
        <dbReference type="EMBL" id="SVA34399.1"/>
    </source>
</evidence>